<feature type="chain" id="PRO_5046167062" evidence="5">
    <location>
        <begin position="21"/>
        <end position="582"/>
    </location>
</feature>
<gene>
    <name evidence="6" type="ORF">ABH943_006878</name>
</gene>
<name>A0ABW8MWP2_9BURK</name>
<keyword evidence="2" id="KW-0812">Transmembrane</keyword>
<evidence type="ECO:0000256" key="4">
    <source>
        <dbReference type="ARBA" id="ARBA00023136"/>
    </source>
</evidence>
<dbReference type="Pfam" id="PF13103">
    <property type="entry name" value="TonB_2"/>
    <property type="match status" value="1"/>
</dbReference>
<keyword evidence="5" id="KW-0732">Signal</keyword>
<accession>A0ABW8MWP2</accession>
<evidence type="ECO:0000256" key="3">
    <source>
        <dbReference type="ARBA" id="ARBA00022989"/>
    </source>
</evidence>
<keyword evidence="3" id="KW-1133">Transmembrane helix</keyword>
<proteinExistence type="predicted"/>
<dbReference type="Gene3D" id="3.30.1150.10">
    <property type="match status" value="1"/>
</dbReference>
<feature type="signal peptide" evidence="5">
    <location>
        <begin position="1"/>
        <end position="20"/>
    </location>
</feature>
<dbReference type="RefSeq" id="WP_404612006.1">
    <property type="nucleotide sequence ID" value="NZ_JBIYDN010000029.1"/>
</dbReference>
<sequence length="582" mass="62253">MKSTYLSILPLLALGLAAYAQTGICADNVSSLAGVYSTAHPVTINGVKVPTNGYIEIDPRGRITAFEQDGEGPASVGSGCYRLATGTATNAGLQERILTPGVSPRGDAVYQTLAGDGDTFGILVEPGAKGDMQWFFHWGRANSTVTINGKKNVVNSVKQLSYSISGPALASPTPEQLHNMLCHTDALDLPHVKPGVVSPVQQPKADLTQADQGIAAAASNPVAASDVHQTPLPASVVNSLSPLGAALPFEMGRPIDTTALTRFGVPAGSSKAKILTDWAQQVATDPDIKNYFLTTNTDPAAARTVAMSHALGMLDGMRRISQEDREQMIGMTTRALDNAPPDCGGTKNLQAITSRYLSLETESDEELHAQLHAIFNLLKQATRNTPPPQITAAQRLQGQLALSTSISDALKQDASETDDLGLLMSGRQAELSPVAWCRAIRFYRDALNKTPQPARDWVTLAEVENQKRLTSAFVTMLKNLGSLPQTFQQTGAAPTVFDYAETVRRRVRPLIVWNGKLVHGETVVEVRCASSGNLESVKMVRSSGDRDWDAAALMAVKKADPMPLDENGKAPRLFKITLRPGV</sequence>
<evidence type="ECO:0000313" key="7">
    <source>
        <dbReference type="Proteomes" id="UP001620514"/>
    </source>
</evidence>
<evidence type="ECO:0000313" key="6">
    <source>
        <dbReference type="EMBL" id="MFK4446846.1"/>
    </source>
</evidence>
<dbReference type="NCBIfam" id="TIGR01352">
    <property type="entry name" value="tonB_Cterm"/>
    <property type="match status" value="1"/>
</dbReference>
<dbReference type="EMBL" id="JBIYDN010000029">
    <property type="protein sequence ID" value="MFK4446846.1"/>
    <property type="molecule type" value="Genomic_DNA"/>
</dbReference>
<evidence type="ECO:0000256" key="5">
    <source>
        <dbReference type="SAM" id="SignalP"/>
    </source>
</evidence>
<organism evidence="6 7">
    <name type="scientific">Caballeronia udeis</name>
    <dbReference type="NCBI Taxonomy" id="1232866"/>
    <lineage>
        <taxon>Bacteria</taxon>
        <taxon>Pseudomonadati</taxon>
        <taxon>Pseudomonadota</taxon>
        <taxon>Betaproteobacteria</taxon>
        <taxon>Burkholderiales</taxon>
        <taxon>Burkholderiaceae</taxon>
        <taxon>Caballeronia</taxon>
    </lineage>
</organism>
<protein>
    <submittedName>
        <fullName evidence="6">TonB family protein</fullName>
    </submittedName>
</protein>
<dbReference type="SUPFAM" id="SSF74653">
    <property type="entry name" value="TolA/TonB C-terminal domain"/>
    <property type="match status" value="1"/>
</dbReference>
<evidence type="ECO:0000256" key="1">
    <source>
        <dbReference type="ARBA" id="ARBA00004167"/>
    </source>
</evidence>
<keyword evidence="7" id="KW-1185">Reference proteome</keyword>
<reference evidence="6 7" key="1">
    <citation type="submission" date="2024-11" db="EMBL/GenBank/DDBJ databases">
        <title>Using genomics to understand microbial adaptation to soil warming.</title>
        <authorList>
            <person name="Deangelis K.M. PhD."/>
        </authorList>
    </citation>
    <scope>NUCLEOTIDE SEQUENCE [LARGE SCALE GENOMIC DNA]</scope>
    <source>
        <strain evidence="6 7">GAS97</strain>
    </source>
</reference>
<dbReference type="InterPro" id="IPR006260">
    <property type="entry name" value="TonB/TolA_C"/>
</dbReference>
<evidence type="ECO:0000256" key="2">
    <source>
        <dbReference type="ARBA" id="ARBA00022692"/>
    </source>
</evidence>
<dbReference type="Proteomes" id="UP001620514">
    <property type="component" value="Unassembled WGS sequence"/>
</dbReference>
<keyword evidence="4" id="KW-0472">Membrane</keyword>
<comment type="subcellular location">
    <subcellularLocation>
        <location evidence="1">Membrane</location>
        <topology evidence="1">Single-pass membrane protein</topology>
    </subcellularLocation>
</comment>
<comment type="caution">
    <text evidence="6">The sequence shown here is derived from an EMBL/GenBank/DDBJ whole genome shotgun (WGS) entry which is preliminary data.</text>
</comment>